<evidence type="ECO:0000313" key="10">
    <source>
        <dbReference type="EMBL" id="BDI32997.1"/>
    </source>
</evidence>
<dbReference type="Gene3D" id="2.40.30.40">
    <property type="entry name" value="Peptidase M42, domain 2"/>
    <property type="match status" value="1"/>
</dbReference>
<feature type="region of interest" description="Disordered" evidence="9">
    <location>
        <begin position="342"/>
        <end position="369"/>
    </location>
</feature>
<evidence type="ECO:0000256" key="3">
    <source>
        <dbReference type="ARBA" id="ARBA00022670"/>
    </source>
</evidence>
<dbReference type="Proteomes" id="UP000287394">
    <property type="component" value="Chromosome"/>
</dbReference>
<evidence type="ECO:0000313" key="11">
    <source>
        <dbReference type="Proteomes" id="UP000287394"/>
    </source>
</evidence>
<gene>
    <name evidence="10" type="ORF">CCAX7_50480</name>
</gene>
<dbReference type="Pfam" id="PF05343">
    <property type="entry name" value="Peptidase_M42"/>
    <property type="match status" value="1"/>
</dbReference>
<feature type="binding site" evidence="8">
    <location>
        <position position="203"/>
    </location>
    <ligand>
        <name>Zn(2+)</name>
        <dbReference type="ChEBI" id="CHEBI:29105"/>
        <label>2</label>
    </ligand>
</feature>
<organism evidence="10 11">
    <name type="scientific">Capsulimonas corticalis</name>
    <dbReference type="NCBI Taxonomy" id="2219043"/>
    <lineage>
        <taxon>Bacteria</taxon>
        <taxon>Bacillati</taxon>
        <taxon>Armatimonadota</taxon>
        <taxon>Armatimonadia</taxon>
        <taxon>Capsulimonadales</taxon>
        <taxon>Capsulimonadaceae</taxon>
        <taxon>Capsulimonas</taxon>
    </lineage>
</organism>
<name>A0A402CPL9_9BACT</name>
<accession>A0A402CPL9</accession>
<dbReference type="InterPro" id="IPR023367">
    <property type="entry name" value="Peptidase_M42_dom2"/>
</dbReference>
<dbReference type="GO" id="GO:0046872">
    <property type="term" value="F:metal ion binding"/>
    <property type="evidence" value="ECO:0007669"/>
    <property type="project" value="UniProtKB-UniRule"/>
</dbReference>
<keyword evidence="2" id="KW-0031">Aminopeptidase</keyword>
<comment type="similarity">
    <text evidence="1 6">Belongs to the peptidase M42 family.</text>
</comment>
<protein>
    <submittedName>
        <fullName evidence="10">Hydrolase</fullName>
    </submittedName>
</protein>
<evidence type="ECO:0000256" key="6">
    <source>
        <dbReference type="PIRNR" id="PIRNR001123"/>
    </source>
</evidence>
<dbReference type="InterPro" id="IPR051464">
    <property type="entry name" value="Peptidase_M42_aminopept"/>
</dbReference>
<keyword evidence="4 8" id="KW-0479">Metal-binding</keyword>
<dbReference type="KEGG" id="ccot:CCAX7_50480"/>
<feature type="binding site" evidence="8">
    <location>
        <position position="170"/>
    </location>
    <ligand>
        <name>Zn(2+)</name>
        <dbReference type="ChEBI" id="CHEBI:29105"/>
        <label>1</label>
    </ligand>
</feature>
<sequence length="369" mass="39386">MKDLIDAPSPSGFEQPAQEVYRRAVEPFADEVHTDVLGNAYAIVNPSGNPKIMLAGHCDEIGFLVTYINGDGYIYFGSIGGHDASITVGQRVFVHTEHGPLLGVIGKKPIHLMEEEERGRKTILHDLFIDIGALGGKAAVAEKVQIGDPITYAPGFATLSGDLAVSHAFDDKVGAFAVAETVRLLKGKTLAAAVYAVSTVQEEIGLRGARTSSYLTGATVGIAVDVGFATDYPGMNKNRVGDVEIGKGPTICRGANINPQVYKMLCETARDLEIPFQLSSAGGGTGTDANAMQLNQSGMATGLISIPLRYMHTPCELVSLEDVQNTARLLAAFIERVTPDVDFTPSMQNRHSGVRPPSKNDKKSEEKKD</sequence>
<dbReference type="EMBL" id="AP025739">
    <property type="protein sequence ID" value="BDI32997.1"/>
    <property type="molecule type" value="Genomic_DNA"/>
</dbReference>
<evidence type="ECO:0000256" key="2">
    <source>
        <dbReference type="ARBA" id="ARBA00022438"/>
    </source>
</evidence>
<keyword evidence="11" id="KW-1185">Reference proteome</keyword>
<evidence type="ECO:0000256" key="7">
    <source>
        <dbReference type="PIRSR" id="PIRSR001123-1"/>
    </source>
</evidence>
<feature type="binding site" evidence="8">
    <location>
        <position position="312"/>
    </location>
    <ligand>
        <name>Zn(2+)</name>
        <dbReference type="ChEBI" id="CHEBI:29105"/>
        <label>2</label>
    </ligand>
</feature>
<evidence type="ECO:0000256" key="1">
    <source>
        <dbReference type="ARBA" id="ARBA00006272"/>
    </source>
</evidence>
<evidence type="ECO:0000256" key="9">
    <source>
        <dbReference type="SAM" id="MobiDB-lite"/>
    </source>
</evidence>
<dbReference type="InterPro" id="IPR008007">
    <property type="entry name" value="Peptidase_M42"/>
</dbReference>
<keyword evidence="3" id="KW-0645">Protease</keyword>
<dbReference type="SUPFAM" id="SSF101821">
    <property type="entry name" value="Aminopeptidase/glucanase lid domain"/>
    <property type="match status" value="1"/>
</dbReference>
<evidence type="ECO:0000256" key="8">
    <source>
        <dbReference type="PIRSR" id="PIRSR001123-2"/>
    </source>
</evidence>
<dbReference type="CDD" id="cd05656">
    <property type="entry name" value="M42_Frv"/>
    <property type="match status" value="1"/>
</dbReference>
<dbReference type="GO" id="GO:0004177">
    <property type="term" value="F:aminopeptidase activity"/>
    <property type="evidence" value="ECO:0007669"/>
    <property type="project" value="UniProtKB-UniRule"/>
</dbReference>
<dbReference type="Gene3D" id="3.40.630.10">
    <property type="entry name" value="Zn peptidases"/>
    <property type="match status" value="1"/>
</dbReference>
<dbReference type="PANTHER" id="PTHR32481">
    <property type="entry name" value="AMINOPEPTIDASE"/>
    <property type="match status" value="1"/>
</dbReference>
<feature type="binding site" evidence="8">
    <location>
        <position position="57"/>
    </location>
    <ligand>
        <name>Zn(2+)</name>
        <dbReference type="ChEBI" id="CHEBI:29105"/>
        <label>1</label>
    </ligand>
</feature>
<feature type="active site" description="Proton acceptor" evidence="7">
    <location>
        <position position="202"/>
    </location>
</feature>
<evidence type="ECO:0000256" key="4">
    <source>
        <dbReference type="ARBA" id="ARBA00022723"/>
    </source>
</evidence>
<feature type="binding site" evidence="8">
    <location>
        <position position="170"/>
    </location>
    <ligand>
        <name>Zn(2+)</name>
        <dbReference type="ChEBI" id="CHEBI:29105"/>
        <label>2</label>
    </ligand>
</feature>
<feature type="compositionally biased region" description="Basic and acidic residues" evidence="9">
    <location>
        <begin position="358"/>
        <end position="369"/>
    </location>
</feature>
<reference evidence="10 11" key="1">
    <citation type="journal article" date="2019" name="Int. J. Syst. Evol. Microbiol.">
        <title>Capsulimonas corticalis gen. nov., sp. nov., an aerobic capsulated bacterium, of a novel bacterial order, Capsulimonadales ord. nov., of the class Armatimonadia of the phylum Armatimonadetes.</title>
        <authorList>
            <person name="Li J."/>
            <person name="Kudo C."/>
            <person name="Tonouchi A."/>
        </authorList>
    </citation>
    <scope>NUCLEOTIDE SEQUENCE [LARGE SCALE GENOMIC DNA]</scope>
    <source>
        <strain evidence="10 11">AX-7</strain>
    </source>
</reference>
<proteinExistence type="inferred from homology"/>
<dbReference type="AlphaFoldDB" id="A0A402CPL9"/>
<keyword evidence="5 10" id="KW-0378">Hydrolase</keyword>
<dbReference type="SUPFAM" id="SSF53187">
    <property type="entry name" value="Zn-dependent exopeptidases"/>
    <property type="match status" value="1"/>
</dbReference>
<dbReference type="GO" id="GO:0006508">
    <property type="term" value="P:proteolysis"/>
    <property type="evidence" value="ECO:0007669"/>
    <property type="project" value="UniProtKB-KW"/>
</dbReference>
<dbReference type="PIRSF" id="PIRSF001123">
    <property type="entry name" value="PepA_GA"/>
    <property type="match status" value="1"/>
</dbReference>
<dbReference type="PANTHER" id="PTHR32481:SF20">
    <property type="entry name" value="AMINOPEPTIDASE YSDC"/>
    <property type="match status" value="1"/>
</dbReference>
<comment type="cofactor">
    <cofactor evidence="8">
        <name>a divalent metal cation</name>
        <dbReference type="ChEBI" id="CHEBI:60240"/>
    </cofactor>
    <text evidence="8">Binds 2 divalent metal cations per subunit.</text>
</comment>
<evidence type="ECO:0000256" key="5">
    <source>
        <dbReference type="ARBA" id="ARBA00022801"/>
    </source>
</evidence>
<feature type="binding site" evidence="8">
    <location>
        <position position="225"/>
    </location>
    <ligand>
        <name>Zn(2+)</name>
        <dbReference type="ChEBI" id="CHEBI:29105"/>
        <label>1</label>
    </ligand>
</feature>